<evidence type="ECO:0000313" key="2">
    <source>
        <dbReference type="EMBL" id="PPR86153.1"/>
    </source>
</evidence>
<feature type="region of interest" description="Disordered" evidence="1">
    <location>
        <begin position="86"/>
        <end position="115"/>
    </location>
</feature>
<sequence length="137" mass="15911">MEKDPMTVSFHNISVTMHWKGLWALFRYHGDVIDALNGRRFDLARFKGRRQVWRKVSLEGIPKQQQVVNNDAGKEKVKILKDSRMDLGENSMRSSNDLSKTEGLSEFFDESSRGYGVKDKEEWELVQERDDTIVSDS</sequence>
<proteinExistence type="predicted"/>
<evidence type="ECO:0000313" key="3">
    <source>
        <dbReference type="Proteomes" id="UP000239757"/>
    </source>
</evidence>
<organism evidence="2 3">
    <name type="scientific">Gossypium barbadense</name>
    <name type="common">Sea Island cotton</name>
    <name type="synonym">Hibiscus barbadensis</name>
    <dbReference type="NCBI Taxonomy" id="3634"/>
    <lineage>
        <taxon>Eukaryota</taxon>
        <taxon>Viridiplantae</taxon>
        <taxon>Streptophyta</taxon>
        <taxon>Embryophyta</taxon>
        <taxon>Tracheophyta</taxon>
        <taxon>Spermatophyta</taxon>
        <taxon>Magnoliopsida</taxon>
        <taxon>eudicotyledons</taxon>
        <taxon>Gunneridae</taxon>
        <taxon>Pentapetalae</taxon>
        <taxon>rosids</taxon>
        <taxon>malvids</taxon>
        <taxon>Malvales</taxon>
        <taxon>Malvaceae</taxon>
        <taxon>Malvoideae</taxon>
        <taxon>Gossypium</taxon>
    </lineage>
</organism>
<dbReference type="EMBL" id="KZ669111">
    <property type="protein sequence ID" value="PPR86153.1"/>
    <property type="molecule type" value="Genomic_DNA"/>
</dbReference>
<name>A0A2P5W4Z9_GOSBA</name>
<protein>
    <submittedName>
        <fullName evidence="2">Uncharacterized protein</fullName>
    </submittedName>
</protein>
<dbReference type="Proteomes" id="UP000239757">
    <property type="component" value="Unassembled WGS sequence"/>
</dbReference>
<evidence type="ECO:0000256" key="1">
    <source>
        <dbReference type="SAM" id="MobiDB-lite"/>
    </source>
</evidence>
<dbReference type="AlphaFoldDB" id="A0A2P5W4Z9"/>
<gene>
    <name evidence="2" type="ORF">GOBAR_AA34539</name>
</gene>
<dbReference type="OrthoDB" id="10333559at2759"/>
<reference evidence="2 3" key="1">
    <citation type="submission" date="2015-01" db="EMBL/GenBank/DDBJ databases">
        <title>Genome of allotetraploid Gossypium barbadense reveals genomic plasticity and fiber elongation in cotton evolution.</title>
        <authorList>
            <person name="Chen X."/>
            <person name="Liu X."/>
            <person name="Zhao B."/>
            <person name="Zheng H."/>
            <person name="Hu Y."/>
            <person name="Lu G."/>
            <person name="Yang C."/>
            <person name="Chen J."/>
            <person name="Shan C."/>
            <person name="Zhang L."/>
            <person name="Zhou Y."/>
            <person name="Wang L."/>
            <person name="Guo W."/>
            <person name="Bai Y."/>
            <person name="Ruan J."/>
            <person name="Shangguan X."/>
            <person name="Mao Y."/>
            <person name="Jiang J."/>
            <person name="Zhu Y."/>
            <person name="Lei J."/>
            <person name="Kang H."/>
            <person name="Chen S."/>
            <person name="He X."/>
            <person name="Wang R."/>
            <person name="Wang Y."/>
            <person name="Chen J."/>
            <person name="Wang L."/>
            <person name="Yu S."/>
            <person name="Wang B."/>
            <person name="Wei J."/>
            <person name="Song S."/>
            <person name="Lu X."/>
            <person name="Gao Z."/>
            <person name="Gu W."/>
            <person name="Deng X."/>
            <person name="Ma D."/>
            <person name="Wang S."/>
            <person name="Liang W."/>
            <person name="Fang L."/>
            <person name="Cai C."/>
            <person name="Zhu X."/>
            <person name="Zhou B."/>
            <person name="Zhang Y."/>
            <person name="Chen Z."/>
            <person name="Xu S."/>
            <person name="Zhu R."/>
            <person name="Wang S."/>
            <person name="Zhang T."/>
            <person name="Zhao G."/>
        </authorList>
    </citation>
    <scope>NUCLEOTIDE SEQUENCE [LARGE SCALE GENOMIC DNA]</scope>
    <source>
        <strain evidence="3">cv. Xinhai21</strain>
        <tissue evidence="2">Leaf</tissue>
    </source>
</reference>
<accession>A0A2P5W4Z9</accession>